<dbReference type="AlphaFoldDB" id="A0A5C5BDE2"/>
<gene>
    <name evidence="3" type="ORF">FH969_04360</name>
</gene>
<feature type="transmembrane region" description="Helical" evidence="2">
    <location>
        <begin position="169"/>
        <end position="190"/>
    </location>
</feature>
<feature type="transmembrane region" description="Helical" evidence="2">
    <location>
        <begin position="99"/>
        <end position="119"/>
    </location>
</feature>
<keyword evidence="2" id="KW-0812">Transmembrane</keyword>
<feature type="transmembrane region" description="Helical" evidence="2">
    <location>
        <begin position="202"/>
        <end position="220"/>
    </location>
</feature>
<evidence type="ECO:0008006" key="5">
    <source>
        <dbReference type="Google" id="ProtNLM"/>
    </source>
</evidence>
<evidence type="ECO:0000256" key="2">
    <source>
        <dbReference type="SAM" id="Phobius"/>
    </source>
</evidence>
<keyword evidence="2" id="KW-1133">Transmembrane helix</keyword>
<dbReference type="Proteomes" id="UP000313849">
    <property type="component" value="Unassembled WGS sequence"/>
</dbReference>
<keyword evidence="2" id="KW-0472">Membrane</keyword>
<evidence type="ECO:0000313" key="4">
    <source>
        <dbReference type="Proteomes" id="UP000313849"/>
    </source>
</evidence>
<sequence>MTLPDGEPALTRRQCERFFRRQGLPLLVEEHSLGRDVFGRSAPFLLVVGVLEVAASISSRWSPWQNALAVLGGLALLSGSYALLNVLRGRRATSLPQSVRAPELTFFVLVPGLVAGLLGGSWRSALVLVGANLAILLALRVLVGFGLLQTLGWGTARLAGQLGTSLRRLVRLLPLVLVFSIVLFFTTELWQVFDTISGQADVALAAFFVLLVVVLTGVGARREADAVLEEARGEVAPEATAFSVPQRRNLVAMVAATQLLQVLVVSIATGVFFAVVGLLAITPELREVWGVSGGSWSLPVTFLGTDLVLDQTLVRVSLALATFNGLYYAINVQVDAVYRTELVDDIAAQLRRVVRVRAHYLGLVGGPTTTSAATTSAATTSAATTSATTTATAASAARSDATA</sequence>
<comment type="caution">
    <text evidence="3">The sequence shown here is derived from an EMBL/GenBank/DDBJ whole genome shotgun (WGS) entry which is preliminary data.</text>
</comment>
<reference evidence="3 4" key="1">
    <citation type="submission" date="2019-06" db="EMBL/GenBank/DDBJ databases">
        <title>Draft genome sequence of Miniimonas arenae KCTC 19750T isolated from sea sand.</title>
        <authorList>
            <person name="Park S.-J."/>
        </authorList>
    </citation>
    <scope>NUCLEOTIDE SEQUENCE [LARGE SCALE GENOMIC DNA]</scope>
    <source>
        <strain evidence="3 4">KCTC 19750</strain>
    </source>
</reference>
<dbReference type="OrthoDB" id="3268838at2"/>
<evidence type="ECO:0000313" key="3">
    <source>
        <dbReference type="EMBL" id="TNU76173.1"/>
    </source>
</evidence>
<feature type="transmembrane region" description="Helical" evidence="2">
    <location>
        <begin position="67"/>
        <end position="87"/>
    </location>
</feature>
<protein>
    <recommendedName>
        <fullName evidence="5">Integral membrane protein</fullName>
    </recommendedName>
</protein>
<feature type="transmembrane region" description="Helical" evidence="2">
    <location>
        <begin position="312"/>
        <end position="330"/>
    </location>
</feature>
<name>A0A5C5BDE2_9MICO</name>
<organism evidence="3 4">
    <name type="scientific">Miniimonas arenae</name>
    <dbReference type="NCBI Taxonomy" id="676201"/>
    <lineage>
        <taxon>Bacteria</taxon>
        <taxon>Bacillati</taxon>
        <taxon>Actinomycetota</taxon>
        <taxon>Actinomycetes</taxon>
        <taxon>Micrococcales</taxon>
        <taxon>Beutenbergiaceae</taxon>
        <taxon>Miniimonas</taxon>
    </lineage>
</organism>
<evidence type="ECO:0000256" key="1">
    <source>
        <dbReference type="SAM" id="MobiDB-lite"/>
    </source>
</evidence>
<accession>A0A5C5BDE2</accession>
<feature type="transmembrane region" description="Helical" evidence="2">
    <location>
        <begin position="125"/>
        <end position="148"/>
    </location>
</feature>
<dbReference type="EMBL" id="VENP01000010">
    <property type="protein sequence ID" value="TNU76173.1"/>
    <property type="molecule type" value="Genomic_DNA"/>
</dbReference>
<dbReference type="RefSeq" id="WP_139986263.1">
    <property type="nucleotide sequence ID" value="NZ_VENP01000010.1"/>
</dbReference>
<feature type="region of interest" description="Disordered" evidence="1">
    <location>
        <begin position="370"/>
        <end position="403"/>
    </location>
</feature>
<keyword evidence="4" id="KW-1185">Reference proteome</keyword>
<proteinExistence type="predicted"/>
<feature type="transmembrane region" description="Helical" evidence="2">
    <location>
        <begin position="250"/>
        <end position="281"/>
    </location>
</feature>